<dbReference type="PANTHER" id="PTHR45727:SF2">
    <property type="entry name" value="NPC INTRACELLULAR CHOLESTEROL TRANSPORTER 1"/>
    <property type="match status" value="1"/>
</dbReference>
<name>A0A3P7TBV1_RODNA</name>
<feature type="transmembrane region" description="Helical" evidence="2">
    <location>
        <begin position="29"/>
        <end position="48"/>
    </location>
</feature>
<dbReference type="AlphaFoldDB" id="A0A3P7TBV1"/>
<evidence type="ECO:0000313" key="4">
    <source>
        <dbReference type="EMBL" id="VDO06407.1"/>
    </source>
</evidence>
<keyword evidence="2" id="KW-0812">Transmembrane</keyword>
<keyword evidence="5" id="KW-1185">Reference proteome</keyword>
<feature type="region of interest" description="Disordered" evidence="1">
    <location>
        <begin position="100"/>
        <end position="125"/>
    </location>
</feature>
<gene>
    <name evidence="4" type="ORF">HNAJ_LOCUS9752</name>
</gene>
<organism evidence="4 5">
    <name type="scientific">Rodentolepis nana</name>
    <name type="common">Dwarf tapeworm</name>
    <name type="synonym">Hymenolepis nana</name>
    <dbReference type="NCBI Taxonomy" id="102285"/>
    <lineage>
        <taxon>Eukaryota</taxon>
        <taxon>Metazoa</taxon>
        <taxon>Spiralia</taxon>
        <taxon>Lophotrochozoa</taxon>
        <taxon>Platyhelminthes</taxon>
        <taxon>Cestoda</taxon>
        <taxon>Eucestoda</taxon>
        <taxon>Cyclophyllidea</taxon>
        <taxon>Hymenolepididae</taxon>
        <taxon>Rodentolepis</taxon>
    </lineage>
</organism>
<dbReference type="InterPro" id="IPR053958">
    <property type="entry name" value="HMGCR/SNAP/NPC1-like_SSD"/>
</dbReference>
<feature type="transmembrane region" description="Helical" evidence="2">
    <location>
        <begin position="172"/>
        <end position="197"/>
    </location>
</feature>
<reference evidence="4 5" key="1">
    <citation type="submission" date="2018-11" db="EMBL/GenBank/DDBJ databases">
        <authorList>
            <consortium name="Pathogen Informatics"/>
        </authorList>
    </citation>
    <scope>NUCLEOTIDE SEQUENCE [LARGE SCALE GENOMIC DNA]</scope>
</reference>
<evidence type="ECO:0000313" key="5">
    <source>
        <dbReference type="Proteomes" id="UP000278807"/>
    </source>
</evidence>
<dbReference type="PANTHER" id="PTHR45727">
    <property type="entry name" value="NPC INTRACELLULAR CHOLESTEROL TRANSPORTER 1"/>
    <property type="match status" value="1"/>
</dbReference>
<accession>A0A3P7TBV1</accession>
<dbReference type="Pfam" id="PF12349">
    <property type="entry name" value="Sterol-sensing"/>
    <property type="match status" value="2"/>
</dbReference>
<sequence length="207" mass="22347">MKISLSVGGVSIVLASVFSSIGLWSFVGVPATLIIIEVIPFLVLAVGVDNIFIMVQDFIVHEQEEGVEELDNDYAEEDDDQHEDGADDDADAIDDAEVARSGPCMSGSCVGGKARTQRRRKKQGNKKEYTTVEARIARTMGRVGPSMFLSSLAESVAFFCGAMTDMPAVRVFALYAGVAIVINFLLQIFAFTALLTLDAKRMEVSPA</sequence>
<evidence type="ECO:0000256" key="1">
    <source>
        <dbReference type="SAM" id="MobiDB-lite"/>
    </source>
</evidence>
<protein>
    <recommendedName>
        <fullName evidence="3">SSD domain-containing protein</fullName>
    </recommendedName>
</protein>
<dbReference type="SUPFAM" id="SSF82866">
    <property type="entry name" value="Multidrug efflux transporter AcrB transmembrane domain"/>
    <property type="match status" value="1"/>
</dbReference>
<dbReference type="GO" id="GO:0005886">
    <property type="term" value="C:plasma membrane"/>
    <property type="evidence" value="ECO:0007669"/>
    <property type="project" value="TreeGrafter"/>
</dbReference>
<dbReference type="PROSITE" id="PS50156">
    <property type="entry name" value="SSD"/>
    <property type="match status" value="1"/>
</dbReference>
<proteinExistence type="predicted"/>
<dbReference type="GO" id="GO:0015918">
    <property type="term" value="P:sterol transport"/>
    <property type="evidence" value="ECO:0007669"/>
    <property type="project" value="TreeGrafter"/>
</dbReference>
<evidence type="ECO:0000259" key="3">
    <source>
        <dbReference type="PROSITE" id="PS50156"/>
    </source>
</evidence>
<dbReference type="Proteomes" id="UP000278807">
    <property type="component" value="Unassembled WGS sequence"/>
</dbReference>
<dbReference type="GO" id="GO:0042632">
    <property type="term" value="P:cholesterol homeostasis"/>
    <property type="evidence" value="ECO:0007669"/>
    <property type="project" value="TreeGrafter"/>
</dbReference>
<feature type="domain" description="SSD" evidence="3">
    <location>
        <begin position="1"/>
        <end position="197"/>
    </location>
</feature>
<evidence type="ECO:0000256" key="2">
    <source>
        <dbReference type="SAM" id="Phobius"/>
    </source>
</evidence>
<keyword evidence="2" id="KW-1133">Transmembrane helix</keyword>
<dbReference type="InterPro" id="IPR000731">
    <property type="entry name" value="SSD"/>
</dbReference>
<dbReference type="EMBL" id="UZAE01012736">
    <property type="protein sequence ID" value="VDO06407.1"/>
    <property type="molecule type" value="Genomic_DNA"/>
</dbReference>
<feature type="compositionally biased region" description="Basic residues" evidence="1">
    <location>
        <begin position="115"/>
        <end position="124"/>
    </location>
</feature>
<dbReference type="Gene3D" id="1.20.1640.10">
    <property type="entry name" value="Multidrug efflux transporter AcrB transmembrane domain"/>
    <property type="match status" value="1"/>
</dbReference>
<keyword evidence="2" id="KW-0472">Membrane</keyword>
<dbReference type="GO" id="GO:0015485">
    <property type="term" value="F:cholesterol binding"/>
    <property type="evidence" value="ECO:0007669"/>
    <property type="project" value="TreeGrafter"/>
</dbReference>
<dbReference type="GO" id="GO:0030299">
    <property type="term" value="P:intestinal cholesterol absorption"/>
    <property type="evidence" value="ECO:0007669"/>
    <property type="project" value="TreeGrafter"/>
</dbReference>
<dbReference type="OrthoDB" id="6284175at2759"/>